<dbReference type="AlphaFoldDB" id="A0A8S1S1B5"/>
<evidence type="ECO:0000313" key="3">
    <source>
        <dbReference type="Proteomes" id="UP000689195"/>
    </source>
</evidence>
<gene>
    <name evidence="2" type="ORF">PPENT_87.1.T0030102</name>
</gene>
<evidence type="ECO:0000313" key="2">
    <source>
        <dbReference type="EMBL" id="CAD8134038.1"/>
    </source>
</evidence>
<dbReference type="OrthoDB" id="292259at2759"/>
<comment type="caution">
    <text evidence="2">The sequence shown here is derived from an EMBL/GenBank/DDBJ whole genome shotgun (WGS) entry which is preliminary data.</text>
</comment>
<keyword evidence="3" id="KW-1185">Reference proteome</keyword>
<feature type="compositionally biased region" description="Polar residues" evidence="1">
    <location>
        <begin position="383"/>
        <end position="395"/>
    </location>
</feature>
<sequence>MKQDSSAACLFCLKYKQDGSFSLVLTKALYCKYAQSQNFYFQRDINDILENKRTKSRIRHYDTNTYDLENEYLRRFYKSSESDTRIQSLLEYYKYHINIPRNFHSNLINCRMEKIRNIQYRKIKKELGVHNDVQHSPVKQKDSSDDCSVENMKYLLKDLKLVTTQADYSKITNSTLLKDLIIQIGNCNEIADPIDFLEPKLQIRINHFPTKSQTPSNTIKMNIEKQIKANQNLKVPFISRYPKFTTTSNKPPTVKIVISQHQQNSHKTLQQQQQQPINKGSMTTRVKSRQVSMGNIDLAKSGLLTSRSNQNNQLPQQNDPVNEGIMEFAIKLFSNQSTKVTRKIPFSQNNNFFVKGNNSPHLNQIPNKDELKLQFRSLRSKIISPTRQSKSNVGSPQHRKKQQQ</sequence>
<protein>
    <submittedName>
        <fullName evidence="2">Uncharacterized protein</fullName>
    </submittedName>
</protein>
<dbReference type="Proteomes" id="UP000689195">
    <property type="component" value="Unassembled WGS sequence"/>
</dbReference>
<feature type="region of interest" description="Disordered" evidence="1">
    <location>
        <begin position="380"/>
        <end position="404"/>
    </location>
</feature>
<name>A0A8S1S1B5_9CILI</name>
<organism evidence="2 3">
    <name type="scientific">Paramecium pentaurelia</name>
    <dbReference type="NCBI Taxonomy" id="43138"/>
    <lineage>
        <taxon>Eukaryota</taxon>
        <taxon>Sar</taxon>
        <taxon>Alveolata</taxon>
        <taxon>Ciliophora</taxon>
        <taxon>Intramacronucleata</taxon>
        <taxon>Oligohymenophorea</taxon>
        <taxon>Peniculida</taxon>
        <taxon>Parameciidae</taxon>
        <taxon>Paramecium</taxon>
    </lineage>
</organism>
<reference evidence="2" key="1">
    <citation type="submission" date="2021-01" db="EMBL/GenBank/DDBJ databases">
        <authorList>
            <consortium name="Genoscope - CEA"/>
            <person name="William W."/>
        </authorList>
    </citation>
    <scope>NUCLEOTIDE SEQUENCE</scope>
</reference>
<proteinExistence type="predicted"/>
<dbReference type="EMBL" id="CAJJDO010000003">
    <property type="protein sequence ID" value="CAD8134038.1"/>
    <property type="molecule type" value="Genomic_DNA"/>
</dbReference>
<accession>A0A8S1S1B5</accession>
<evidence type="ECO:0000256" key="1">
    <source>
        <dbReference type="SAM" id="MobiDB-lite"/>
    </source>
</evidence>